<dbReference type="STRING" id="1200352.A606_05285"/>
<dbReference type="eggNOG" id="ENOG5032H2X">
    <property type="taxonomic scope" value="Bacteria"/>
</dbReference>
<keyword evidence="1" id="KW-0472">Membrane</keyword>
<dbReference type="AlphaFoldDB" id="S4XDT7"/>
<dbReference type="RefSeq" id="WP_020441066.1">
    <property type="nucleotide sequence ID" value="NC_021663.1"/>
</dbReference>
<proteinExistence type="predicted"/>
<dbReference type="HOGENOM" id="CLU_1560389_0_0_11"/>
<accession>S4XDT7</accession>
<protein>
    <submittedName>
        <fullName evidence="2">Uncharacterized protein</fullName>
    </submittedName>
</protein>
<keyword evidence="1" id="KW-1133">Transmembrane helix</keyword>
<name>S4XDT7_9CORY</name>
<evidence type="ECO:0000313" key="3">
    <source>
        <dbReference type="Proteomes" id="UP000014809"/>
    </source>
</evidence>
<keyword evidence="3" id="KW-1185">Reference proteome</keyword>
<evidence type="ECO:0000313" key="2">
    <source>
        <dbReference type="EMBL" id="AGP30704.1"/>
    </source>
</evidence>
<feature type="transmembrane region" description="Helical" evidence="1">
    <location>
        <begin position="21"/>
        <end position="46"/>
    </location>
</feature>
<dbReference type="KEGG" id="cter:A606_05285"/>
<sequence>MNDADRPRHRARPGHGSGRRGLARWVWVTPLALVVLIALVVSWMGLSRDDEPTEETECIAGNLTLMVWADPAAESTAQEITADYLAGAPVVRDFCVIPQIEVRPTADAAADYLDGSPGAAAVWFPAGTVDLTGMPGAPTDPPVVGSTPDNVPVPLIAFGSSSAVTEDAARAAADLLRSVTGS</sequence>
<gene>
    <name evidence="2" type="ORF">A606_05285</name>
</gene>
<organism evidence="2 3">
    <name type="scientific">Corynebacterium terpenotabidum Y-11</name>
    <dbReference type="NCBI Taxonomy" id="1200352"/>
    <lineage>
        <taxon>Bacteria</taxon>
        <taxon>Bacillati</taxon>
        <taxon>Actinomycetota</taxon>
        <taxon>Actinomycetes</taxon>
        <taxon>Mycobacteriales</taxon>
        <taxon>Corynebacteriaceae</taxon>
        <taxon>Corynebacterium</taxon>
    </lineage>
</organism>
<reference evidence="2 3" key="1">
    <citation type="submission" date="2012-06" db="EMBL/GenBank/DDBJ databases">
        <title>Complete genome sequence of Corynebacterium terpenotabidum Y-11 (=DSM 44721).</title>
        <authorList>
            <person name="Ruckert C."/>
            <person name="Albersmeier A."/>
            <person name="Al-Dilaimi A."/>
            <person name="Szczepanowski R."/>
            <person name="Kalinowski J."/>
        </authorList>
    </citation>
    <scope>NUCLEOTIDE SEQUENCE [LARGE SCALE GENOMIC DNA]</scope>
    <source>
        <strain evidence="2 3">Y-11</strain>
    </source>
</reference>
<evidence type="ECO:0000256" key="1">
    <source>
        <dbReference type="SAM" id="Phobius"/>
    </source>
</evidence>
<dbReference type="Proteomes" id="UP000014809">
    <property type="component" value="Chromosome"/>
</dbReference>
<dbReference type="PATRIC" id="fig|1200352.3.peg.1070"/>
<dbReference type="EMBL" id="CP003696">
    <property type="protein sequence ID" value="AGP30704.1"/>
    <property type="molecule type" value="Genomic_DNA"/>
</dbReference>
<keyword evidence="1" id="KW-0812">Transmembrane</keyword>